<sequence length="700" mass="80238">MTNCTHENELKMLRNLIMRLSREIDYKNHQLMETNESNAIAIQKLTKEKERLLAERSAAISVLVAENVEKDRLVGEKSAAIADLTEEKERLINENSVHITMLTAQNAEKDQLLAEKSAIIATLTAEKEQLLNEISTAKNMVEVKKERLVDESAATTMLMECFAEKERLLNEESAAFRCLMTEKNQLLEAYLTGLKKTKDMKLETEKLQQDLESHRKELERLIKKQNNMVGEKVAITNAEIEKVRCYLEPPKSELALLAQECKDSGFKTGQHKIISVLEFQTLEDLRAQVDTLRKELDEKVEVLQNLEVDNQTLMIKELNSNCKLQDARKAAIKGLEAMKTSRNRIIIGIKRMGEVETRPFRNACSKRFRSGDWDGKYGNWEGKSIELCSLWQSHLSNPGWQPFKKEVINGKLTVQKSAGHLYIITSDFLVATMESHKNEELQQLRKLIMKLAVEIDVKNMKLIQMAEKYDEMSATLKRMDIEKQRLQQDHDRAIERMQCIMLSSERMKHELDCQRKQVEQRAKDMDKREMQIHSEQEKIDALVRDLEENGDELQCLEILNQTLINKERATNAELQDARKALIRALPGLLDVQSNIGIRRMGEVDAKPFRDACLKKSPSGDWAMEASKLCSSWQQILGDPNWHPFKNTVVNGKLQEVIDEDDRKLKELRSGWGEAVHKAVVGALLELNDYNPSGSGRGTTQ</sequence>
<comment type="caution">
    <text evidence="3">The sequence shown here is derived from an EMBL/GenBank/DDBJ whole genome shotgun (WGS) entry which is preliminary data.</text>
</comment>
<dbReference type="EMBL" id="JAKOGI010000125">
    <property type="protein sequence ID" value="KAJ8443150.1"/>
    <property type="molecule type" value="Genomic_DNA"/>
</dbReference>
<feature type="coiled-coil region" evidence="1">
    <location>
        <begin position="282"/>
        <end position="309"/>
    </location>
</feature>
<dbReference type="InterPro" id="IPR005379">
    <property type="entry name" value="FDM1-5/IDN2_XH"/>
</dbReference>
<dbReference type="PANTHER" id="PTHR21596">
    <property type="entry name" value="RIBONUCLEASE P SUBUNIT P38"/>
    <property type="match status" value="1"/>
</dbReference>
<evidence type="ECO:0000259" key="2">
    <source>
        <dbReference type="Pfam" id="PF03469"/>
    </source>
</evidence>
<keyword evidence="4" id="KW-1185">Reference proteome</keyword>
<feature type="coiled-coil region" evidence="1">
    <location>
        <begin position="42"/>
        <end position="147"/>
    </location>
</feature>
<feature type="domain" description="Factor of DNA methylation 1-5/IDN2" evidence="2">
    <location>
        <begin position="350"/>
        <end position="412"/>
    </location>
</feature>
<feature type="domain" description="Factor of DNA methylation 1-5/IDN2" evidence="2">
    <location>
        <begin position="598"/>
        <end position="694"/>
    </location>
</feature>
<protein>
    <recommendedName>
        <fullName evidence="2">Factor of DNA methylation 1-5/IDN2 domain-containing protein</fullName>
    </recommendedName>
</protein>
<evidence type="ECO:0000256" key="1">
    <source>
        <dbReference type="SAM" id="Coils"/>
    </source>
</evidence>
<dbReference type="Pfam" id="PF03469">
    <property type="entry name" value="XH"/>
    <property type="match status" value="2"/>
</dbReference>
<dbReference type="InterPro" id="IPR045177">
    <property type="entry name" value="FDM1-5/IDN2"/>
</dbReference>
<name>A0A9Q1KGK3_9CARY</name>
<keyword evidence="1" id="KW-0175">Coiled coil</keyword>
<accession>A0A9Q1KGK3</accession>
<dbReference type="PANTHER" id="PTHR21596:SF82">
    <property type="entry name" value="FACTOR OF DNA METHYLATION 5-LIKE"/>
    <property type="match status" value="1"/>
</dbReference>
<dbReference type="OrthoDB" id="1892195at2759"/>
<evidence type="ECO:0000313" key="3">
    <source>
        <dbReference type="EMBL" id="KAJ8443150.1"/>
    </source>
</evidence>
<feature type="coiled-coil region" evidence="1">
    <location>
        <begin position="197"/>
        <end position="231"/>
    </location>
</feature>
<reference evidence="3" key="1">
    <citation type="submission" date="2022-04" db="EMBL/GenBank/DDBJ databases">
        <title>Carnegiea gigantea Genome sequencing and assembly v2.</title>
        <authorList>
            <person name="Copetti D."/>
            <person name="Sanderson M.J."/>
            <person name="Burquez A."/>
            <person name="Wojciechowski M.F."/>
        </authorList>
    </citation>
    <scope>NUCLEOTIDE SEQUENCE</scope>
    <source>
        <strain evidence="3">SGP5-SGP5p</strain>
        <tissue evidence="3">Aerial part</tissue>
    </source>
</reference>
<gene>
    <name evidence="3" type="ORF">Cgig2_005701</name>
</gene>
<dbReference type="GO" id="GO:0080188">
    <property type="term" value="P:gene silencing by siRNA-directed DNA methylation"/>
    <property type="evidence" value="ECO:0007669"/>
    <property type="project" value="InterPro"/>
</dbReference>
<evidence type="ECO:0000313" key="4">
    <source>
        <dbReference type="Proteomes" id="UP001153076"/>
    </source>
</evidence>
<organism evidence="3 4">
    <name type="scientific">Carnegiea gigantea</name>
    <dbReference type="NCBI Taxonomy" id="171969"/>
    <lineage>
        <taxon>Eukaryota</taxon>
        <taxon>Viridiplantae</taxon>
        <taxon>Streptophyta</taxon>
        <taxon>Embryophyta</taxon>
        <taxon>Tracheophyta</taxon>
        <taxon>Spermatophyta</taxon>
        <taxon>Magnoliopsida</taxon>
        <taxon>eudicotyledons</taxon>
        <taxon>Gunneridae</taxon>
        <taxon>Pentapetalae</taxon>
        <taxon>Caryophyllales</taxon>
        <taxon>Cactineae</taxon>
        <taxon>Cactaceae</taxon>
        <taxon>Cactoideae</taxon>
        <taxon>Echinocereeae</taxon>
        <taxon>Carnegiea</taxon>
    </lineage>
</organism>
<proteinExistence type="predicted"/>
<dbReference type="Proteomes" id="UP001153076">
    <property type="component" value="Unassembled WGS sequence"/>
</dbReference>
<dbReference type="AlphaFoldDB" id="A0A9Q1KGK3"/>
<feature type="coiled-coil region" evidence="1">
    <location>
        <begin position="469"/>
        <end position="528"/>
    </location>
</feature>